<dbReference type="HAMAP" id="MF_00634">
    <property type="entry name" value="UPF0235"/>
    <property type="match status" value="1"/>
</dbReference>
<proteinExistence type="inferred from homology"/>
<evidence type="ECO:0000256" key="2">
    <source>
        <dbReference type="HAMAP-Rule" id="MF_00634"/>
    </source>
</evidence>
<keyword evidence="4" id="KW-1185">Reference proteome</keyword>
<protein>
    <recommendedName>
        <fullName evidence="2">UPF0235 protein SAMN05216229_104212</fullName>
    </recommendedName>
</protein>
<dbReference type="Pfam" id="PF02594">
    <property type="entry name" value="DUF167"/>
    <property type="match status" value="1"/>
</dbReference>
<evidence type="ECO:0000313" key="4">
    <source>
        <dbReference type="Proteomes" id="UP000243084"/>
    </source>
</evidence>
<dbReference type="EMBL" id="FOXM01000004">
    <property type="protein sequence ID" value="SFP66197.1"/>
    <property type="molecule type" value="Genomic_DNA"/>
</dbReference>
<sequence>MSWFRWDGADLILACHLQPKASKDEFAGLHGERLKIRLTAPPVEGKANAHLLAFLGKAFGVAKSQVSLESGDLNRQKRVRIHAPQQLPAELAAELEAGRQAQRGSGQRP</sequence>
<accession>A0A1I5S694</accession>
<dbReference type="Proteomes" id="UP000243084">
    <property type="component" value="Unassembled WGS sequence"/>
</dbReference>
<gene>
    <name evidence="3" type="ORF">SAMN05216229_104212</name>
</gene>
<dbReference type="Gene3D" id="3.30.1200.10">
    <property type="entry name" value="YggU-like"/>
    <property type="match status" value="1"/>
</dbReference>
<dbReference type="AlphaFoldDB" id="A0A1I5S694"/>
<dbReference type="NCBIfam" id="TIGR00251">
    <property type="entry name" value="DUF167 family protein"/>
    <property type="match status" value="1"/>
</dbReference>
<dbReference type="SMART" id="SM01152">
    <property type="entry name" value="DUF167"/>
    <property type="match status" value="1"/>
</dbReference>
<name>A0A1I5S694_9GAMM</name>
<dbReference type="InterPro" id="IPR036591">
    <property type="entry name" value="YggU-like_sf"/>
</dbReference>
<reference evidence="4" key="1">
    <citation type="submission" date="2016-10" db="EMBL/GenBank/DDBJ databases">
        <authorList>
            <person name="Varghese N."/>
            <person name="Submissions S."/>
        </authorList>
    </citation>
    <scope>NUCLEOTIDE SEQUENCE [LARGE SCALE GENOMIC DNA]</scope>
    <source>
        <strain evidence="4">JCM 18195</strain>
    </source>
</reference>
<dbReference type="SUPFAM" id="SSF69786">
    <property type="entry name" value="YggU-like"/>
    <property type="match status" value="1"/>
</dbReference>
<dbReference type="PANTHER" id="PTHR13420">
    <property type="entry name" value="UPF0235 PROTEIN C15ORF40"/>
    <property type="match status" value="1"/>
</dbReference>
<comment type="similarity">
    <text evidence="1 2">Belongs to the UPF0235 family.</text>
</comment>
<dbReference type="GO" id="GO:0005737">
    <property type="term" value="C:cytoplasm"/>
    <property type="evidence" value="ECO:0007669"/>
    <property type="project" value="TreeGrafter"/>
</dbReference>
<evidence type="ECO:0000313" key="3">
    <source>
        <dbReference type="EMBL" id="SFP66197.1"/>
    </source>
</evidence>
<organism evidence="3 4">
    <name type="scientific">Geopseudomonas sagittaria</name>
    <dbReference type="NCBI Taxonomy" id="1135990"/>
    <lineage>
        <taxon>Bacteria</taxon>
        <taxon>Pseudomonadati</taxon>
        <taxon>Pseudomonadota</taxon>
        <taxon>Gammaproteobacteria</taxon>
        <taxon>Pseudomonadales</taxon>
        <taxon>Pseudomonadaceae</taxon>
        <taxon>Geopseudomonas</taxon>
    </lineage>
</organism>
<dbReference type="InterPro" id="IPR003746">
    <property type="entry name" value="DUF167"/>
</dbReference>
<dbReference type="RefSeq" id="WP_092429671.1">
    <property type="nucleotide sequence ID" value="NZ_FOXM01000004.1"/>
</dbReference>
<evidence type="ECO:0000256" key="1">
    <source>
        <dbReference type="ARBA" id="ARBA00010364"/>
    </source>
</evidence>
<dbReference type="PANTHER" id="PTHR13420:SF7">
    <property type="entry name" value="UPF0235 PROTEIN C15ORF40"/>
    <property type="match status" value="1"/>
</dbReference>
<dbReference type="OrthoDB" id="9800587at2"/>